<gene>
    <name evidence="1" type="ORF">RCC_09214</name>
</gene>
<proteinExistence type="predicted"/>
<organism evidence="1 2">
    <name type="scientific">Ramularia collo-cygni</name>
    <dbReference type="NCBI Taxonomy" id="112498"/>
    <lineage>
        <taxon>Eukaryota</taxon>
        <taxon>Fungi</taxon>
        <taxon>Dikarya</taxon>
        <taxon>Ascomycota</taxon>
        <taxon>Pezizomycotina</taxon>
        <taxon>Dothideomycetes</taxon>
        <taxon>Dothideomycetidae</taxon>
        <taxon>Mycosphaerellales</taxon>
        <taxon>Mycosphaerellaceae</taxon>
        <taxon>Ramularia</taxon>
    </lineage>
</organism>
<name>A0A2D3V997_9PEZI</name>
<protein>
    <submittedName>
        <fullName evidence="1">Uncharacterized protein</fullName>
    </submittedName>
</protein>
<dbReference type="GeneID" id="35604286"/>
<dbReference type="RefSeq" id="XP_023630224.1">
    <property type="nucleotide sequence ID" value="XM_023774456.1"/>
</dbReference>
<sequence length="373" mass="42075">MMVLREMCSPQRCWIWRCLSTQHQTQKASKPFPIPEQHVRYLTRQFLGHVHIESDGAMVLNDECLPAEIGRHHHTPMAEFNMLPAAGMNDDGAANAADSTTATHEEPLTPYFHLNQGQGGIFTLPFYNHNGVEVDHIGTHSCWTCVCVYVRLDDKRCFAAHIDGHTRSYYADLEWIPKSERQRSLLKAHIAAELQQALPSPFHNKSEAEKQEMKNSVVIVCPRMTVAHPDNGEEVEGTGAATIEALREHFELPSRTEDLAHGFVVNHATEEVTKLLWDPNSAPTPESLLSLDRALSKSGDNRTAAEQAVIENYPLMLPPEDAGFFEVPGRPWTAVYDGDRRDWRRMRSLDFRPFTPFQTDADGVQAGMRALEQ</sequence>
<keyword evidence="2" id="KW-1185">Reference proteome</keyword>
<dbReference type="Proteomes" id="UP000225277">
    <property type="component" value="Unassembled WGS sequence"/>
</dbReference>
<reference evidence="1 2" key="1">
    <citation type="submission" date="2016-03" db="EMBL/GenBank/DDBJ databases">
        <authorList>
            <person name="Ploux O."/>
        </authorList>
    </citation>
    <scope>NUCLEOTIDE SEQUENCE [LARGE SCALE GENOMIC DNA]</scope>
    <source>
        <strain evidence="1 2">URUG2</strain>
    </source>
</reference>
<dbReference type="OrthoDB" id="3649979at2759"/>
<dbReference type="AlphaFoldDB" id="A0A2D3V997"/>
<evidence type="ECO:0000313" key="2">
    <source>
        <dbReference type="Proteomes" id="UP000225277"/>
    </source>
</evidence>
<dbReference type="EMBL" id="FJUY01000017">
    <property type="protein sequence ID" value="CZT23500.1"/>
    <property type="molecule type" value="Genomic_DNA"/>
</dbReference>
<accession>A0A2D3V997</accession>
<evidence type="ECO:0000313" key="1">
    <source>
        <dbReference type="EMBL" id="CZT23500.1"/>
    </source>
</evidence>